<keyword evidence="2" id="KW-1133">Transmembrane helix</keyword>
<dbReference type="SUPFAM" id="SSF53098">
    <property type="entry name" value="Ribonuclease H-like"/>
    <property type="match status" value="1"/>
</dbReference>
<feature type="domain" description="HAT C-terminal dimerisation" evidence="3">
    <location>
        <begin position="56"/>
        <end position="130"/>
    </location>
</feature>
<dbReference type="PANTHER" id="PTHR23272:SF161">
    <property type="entry name" value="ZINC FINGER BED DOMAIN-CONTAINING PROTEIN RICESLEEPER 1-LIKE"/>
    <property type="match status" value="1"/>
</dbReference>
<protein>
    <recommendedName>
        <fullName evidence="3">HAT C-terminal dimerisation domain-containing protein</fullName>
    </recommendedName>
</protein>
<dbReference type="InterPro" id="IPR012337">
    <property type="entry name" value="RNaseH-like_sf"/>
</dbReference>
<keyword evidence="2" id="KW-0472">Membrane</keyword>
<name>A0A6V7Q0C8_ANACO</name>
<evidence type="ECO:0000256" key="2">
    <source>
        <dbReference type="SAM" id="Phobius"/>
    </source>
</evidence>
<evidence type="ECO:0000256" key="1">
    <source>
        <dbReference type="SAM" id="MobiDB-lite"/>
    </source>
</evidence>
<feature type="compositionally biased region" description="Polar residues" evidence="1">
    <location>
        <begin position="1"/>
        <end position="20"/>
    </location>
</feature>
<proteinExistence type="predicted"/>
<evidence type="ECO:0000313" key="4">
    <source>
        <dbReference type="EMBL" id="CAD1836463.1"/>
    </source>
</evidence>
<reference evidence="4" key="1">
    <citation type="submission" date="2020-07" db="EMBL/GenBank/DDBJ databases">
        <authorList>
            <person name="Lin J."/>
        </authorList>
    </citation>
    <scope>NUCLEOTIDE SEQUENCE</scope>
</reference>
<accession>A0A6V7Q0C8</accession>
<dbReference type="PANTHER" id="PTHR23272">
    <property type="entry name" value="BED FINGER-RELATED"/>
    <property type="match status" value="1"/>
</dbReference>
<sequence>MSSPTLPHPNSSQQSASFIGTNEPCDTQEKDETADNHDMDGIENELEGKKIPCAPVDRDDPSKFDVLGWWKMNNIRFRILSKLARDVLSIPITTVASELAFSAGGRVLDDYRSSLAPKMVDALVCAGNWIRASQKFTKSKSVIMDGMKLVILFGQLLNFVRIQIIMMVGYLGLWFLSA</sequence>
<dbReference type="Pfam" id="PF05699">
    <property type="entry name" value="Dimer_Tnp_hAT"/>
    <property type="match status" value="1"/>
</dbReference>
<feature type="region of interest" description="Disordered" evidence="1">
    <location>
        <begin position="1"/>
        <end position="40"/>
    </location>
</feature>
<dbReference type="AlphaFoldDB" id="A0A6V7Q0C8"/>
<dbReference type="EMBL" id="LR862131">
    <property type="protein sequence ID" value="CAD1836463.1"/>
    <property type="molecule type" value="Genomic_DNA"/>
</dbReference>
<dbReference type="GO" id="GO:0046983">
    <property type="term" value="F:protein dimerization activity"/>
    <property type="evidence" value="ECO:0007669"/>
    <property type="project" value="InterPro"/>
</dbReference>
<keyword evidence="2" id="KW-0812">Transmembrane</keyword>
<evidence type="ECO:0000259" key="3">
    <source>
        <dbReference type="Pfam" id="PF05699"/>
    </source>
</evidence>
<feature type="compositionally biased region" description="Basic and acidic residues" evidence="1">
    <location>
        <begin position="27"/>
        <end position="40"/>
    </location>
</feature>
<organism evidence="4">
    <name type="scientific">Ananas comosus var. bracteatus</name>
    <name type="common">red pineapple</name>
    <dbReference type="NCBI Taxonomy" id="296719"/>
    <lineage>
        <taxon>Eukaryota</taxon>
        <taxon>Viridiplantae</taxon>
        <taxon>Streptophyta</taxon>
        <taxon>Embryophyta</taxon>
        <taxon>Tracheophyta</taxon>
        <taxon>Spermatophyta</taxon>
        <taxon>Magnoliopsida</taxon>
        <taxon>Liliopsida</taxon>
        <taxon>Poales</taxon>
        <taxon>Bromeliaceae</taxon>
        <taxon>Bromelioideae</taxon>
        <taxon>Ananas</taxon>
    </lineage>
</organism>
<dbReference type="InterPro" id="IPR008906">
    <property type="entry name" value="HATC_C_dom"/>
</dbReference>
<feature type="transmembrane region" description="Helical" evidence="2">
    <location>
        <begin position="149"/>
        <end position="176"/>
    </location>
</feature>
<gene>
    <name evidence="4" type="ORF">CB5_LOCUS19674</name>
</gene>